<evidence type="ECO:0000313" key="1">
    <source>
        <dbReference type="EMBL" id="KFM58039.1"/>
    </source>
</evidence>
<organism evidence="1 2">
    <name type="scientific">Stegodyphus mimosarum</name>
    <name type="common">African social velvet spider</name>
    <dbReference type="NCBI Taxonomy" id="407821"/>
    <lineage>
        <taxon>Eukaryota</taxon>
        <taxon>Metazoa</taxon>
        <taxon>Ecdysozoa</taxon>
        <taxon>Arthropoda</taxon>
        <taxon>Chelicerata</taxon>
        <taxon>Arachnida</taxon>
        <taxon>Araneae</taxon>
        <taxon>Araneomorphae</taxon>
        <taxon>Entelegynae</taxon>
        <taxon>Eresoidea</taxon>
        <taxon>Eresidae</taxon>
        <taxon>Stegodyphus</taxon>
    </lineage>
</organism>
<gene>
    <name evidence="1" type="ORF">X975_01300</name>
</gene>
<dbReference type="EMBL" id="KK112596">
    <property type="protein sequence ID" value="KFM58039.1"/>
    <property type="molecule type" value="Genomic_DNA"/>
</dbReference>
<proteinExistence type="predicted"/>
<keyword evidence="2" id="KW-1185">Reference proteome</keyword>
<protein>
    <submittedName>
        <fullName evidence="1">Uncharacterized protein</fullName>
    </submittedName>
</protein>
<accession>A0A087SYV0</accession>
<feature type="non-terminal residue" evidence="1">
    <location>
        <position position="76"/>
    </location>
</feature>
<sequence length="76" mass="8548">MGKNTATPPLILCSCLRFNTGIFCISNSSFTSSVVMSIVKPFLVHSVLFYQSSVEMYEAAFFQLPIEPVPFYSHLY</sequence>
<dbReference type="Proteomes" id="UP000054359">
    <property type="component" value="Unassembled WGS sequence"/>
</dbReference>
<evidence type="ECO:0000313" key="2">
    <source>
        <dbReference type="Proteomes" id="UP000054359"/>
    </source>
</evidence>
<reference evidence="1 2" key="1">
    <citation type="submission" date="2013-11" db="EMBL/GenBank/DDBJ databases">
        <title>Genome sequencing of Stegodyphus mimosarum.</title>
        <authorList>
            <person name="Bechsgaard J."/>
        </authorList>
    </citation>
    <scope>NUCLEOTIDE SEQUENCE [LARGE SCALE GENOMIC DNA]</scope>
</reference>
<name>A0A087SYV0_STEMI</name>
<dbReference type="PROSITE" id="PS51257">
    <property type="entry name" value="PROKAR_LIPOPROTEIN"/>
    <property type="match status" value="1"/>
</dbReference>
<dbReference type="AlphaFoldDB" id="A0A087SYV0"/>